<dbReference type="PANTHER" id="PTHR10358:SF4">
    <property type="entry name" value="CAMP-REGULATED PHOSPHOPROTEIN 19"/>
    <property type="match status" value="1"/>
</dbReference>
<evidence type="ECO:0000256" key="8">
    <source>
        <dbReference type="ARBA" id="ARBA00023306"/>
    </source>
</evidence>
<evidence type="ECO:0000256" key="5">
    <source>
        <dbReference type="ARBA" id="ARBA00022618"/>
    </source>
</evidence>
<evidence type="ECO:0000256" key="2">
    <source>
        <dbReference type="ARBA" id="ARBA00010520"/>
    </source>
</evidence>
<feature type="region of interest" description="Disordered" evidence="10">
    <location>
        <begin position="68"/>
        <end position="108"/>
    </location>
</feature>
<reference evidence="11" key="1">
    <citation type="submission" date="2025-08" db="UniProtKB">
        <authorList>
            <consortium name="Ensembl"/>
        </authorList>
    </citation>
    <scope>IDENTIFICATION</scope>
</reference>
<protein>
    <recommendedName>
        <fullName evidence="13">cAMP-regulated phosphoprotein 19b</fullName>
    </recommendedName>
</protein>
<dbReference type="GO" id="GO:0004864">
    <property type="term" value="F:protein phosphatase inhibitor activity"/>
    <property type="evidence" value="ECO:0007669"/>
    <property type="project" value="UniProtKB-KW"/>
</dbReference>
<evidence type="ECO:0000256" key="4">
    <source>
        <dbReference type="ARBA" id="ARBA00022553"/>
    </source>
</evidence>
<keyword evidence="4" id="KW-0597">Phosphoprotein</keyword>
<evidence type="ECO:0000256" key="1">
    <source>
        <dbReference type="ARBA" id="ARBA00004496"/>
    </source>
</evidence>
<evidence type="ECO:0000256" key="10">
    <source>
        <dbReference type="SAM" id="MobiDB-lite"/>
    </source>
</evidence>
<dbReference type="GO" id="GO:0051301">
    <property type="term" value="P:cell division"/>
    <property type="evidence" value="ECO:0007669"/>
    <property type="project" value="UniProtKB-KW"/>
</dbReference>
<comment type="function">
    <text evidence="9">Protein phosphatase inhibitor that specifically inhibits protein phosphatase 2A (PP2A) during mitosis.</text>
</comment>
<sequence>MSEEAEGTMTSEEQQEMEDKVISPEKAEEARLKARYPNLGGSDFLRKRLQKGQKYFDSGDYNMAKAKMKNKQLPSAPTEKTEITGGHIPTPQDLPQRKTSIVASKLAG</sequence>
<dbReference type="InterPro" id="IPR006760">
    <property type="entry name" value="Endosulphine"/>
</dbReference>
<evidence type="ECO:0000256" key="9">
    <source>
        <dbReference type="RuleBase" id="RU363120"/>
    </source>
</evidence>
<reference evidence="11" key="2">
    <citation type="submission" date="2025-09" db="UniProtKB">
        <authorList>
            <consortium name="Ensembl"/>
        </authorList>
    </citation>
    <scope>IDENTIFICATION</scope>
</reference>
<evidence type="ECO:0000256" key="6">
    <source>
        <dbReference type="ARBA" id="ARBA00022776"/>
    </source>
</evidence>
<dbReference type="PANTHER" id="PTHR10358">
    <property type="entry name" value="ENDOSULFINE"/>
    <property type="match status" value="1"/>
</dbReference>
<dbReference type="Proteomes" id="UP000261600">
    <property type="component" value="Unplaced"/>
</dbReference>
<dbReference type="Pfam" id="PF04667">
    <property type="entry name" value="Endosulfine"/>
    <property type="match status" value="1"/>
</dbReference>
<keyword evidence="3 9" id="KW-0963">Cytoplasm</keyword>
<evidence type="ECO:0000313" key="11">
    <source>
        <dbReference type="Ensembl" id="ENSMALP00000010123.1"/>
    </source>
</evidence>
<accession>A0A3Q3IX29</accession>
<feature type="compositionally biased region" description="Basic and acidic residues" evidence="10">
    <location>
        <begin position="17"/>
        <end position="32"/>
    </location>
</feature>
<keyword evidence="8 9" id="KW-0131">Cell cycle</keyword>
<dbReference type="GO" id="GO:0005737">
    <property type="term" value="C:cytoplasm"/>
    <property type="evidence" value="ECO:0007669"/>
    <property type="project" value="UniProtKB-SubCell"/>
</dbReference>
<evidence type="ECO:0000256" key="7">
    <source>
        <dbReference type="ARBA" id="ARBA00023272"/>
    </source>
</evidence>
<dbReference type="AlphaFoldDB" id="A0A3Q3IX29"/>
<dbReference type="Ensembl" id="ENSMALT00000010340.1">
    <property type="protein sequence ID" value="ENSMALP00000010123.1"/>
    <property type="gene ID" value="ENSMALG00000007206.1"/>
</dbReference>
<keyword evidence="12" id="KW-1185">Reference proteome</keyword>
<comment type="subcellular location">
    <subcellularLocation>
        <location evidence="1 9">Cytoplasm</location>
    </subcellularLocation>
</comment>
<name>A0A3Q3IX29_MONAL</name>
<evidence type="ECO:0000313" key="12">
    <source>
        <dbReference type="Proteomes" id="UP000261600"/>
    </source>
</evidence>
<evidence type="ECO:0000256" key="3">
    <source>
        <dbReference type="ARBA" id="ARBA00022490"/>
    </source>
</evidence>
<keyword evidence="7 9" id="KW-0650">Protein phosphatase inhibitor</keyword>
<evidence type="ECO:0008006" key="13">
    <source>
        <dbReference type="Google" id="ProtNLM"/>
    </source>
</evidence>
<organism evidence="11 12">
    <name type="scientific">Monopterus albus</name>
    <name type="common">Swamp eel</name>
    <dbReference type="NCBI Taxonomy" id="43700"/>
    <lineage>
        <taxon>Eukaryota</taxon>
        <taxon>Metazoa</taxon>
        <taxon>Chordata</taxon>
        <taxon>Craniata</taxon>
        <taxon>Vertebrata</taxon>
        <taxon>Euteleostomi</taxon>
        <taxon>Actinopterygii</taxon>
        <taxon>Neopterygii</taxon>
        <taxon>Teleostei</taxon>
        <taxon>Neoteleostei</taxon>
        <taxon>Acanthomorphata</taxon>
        <taxon>Anabantaria</taxon>
        <taxon>Synbranchiformes</taxon>
        <taxon>Synbranchidae</taxon>
        <taxon>Monopterus</taxon>
    </lineage>
</organism>
<comment type="similarity">
    <text evidence="2 9">Belongs to the endosulfine family.</text>
</comment>
<keyword evidence="6 9" id="KW-0498">Mitosis</keyword>
<keyword evidence="5 9" id="KW-0132">Cell division</keyword>
<feature type="region of interest" description="Disordered" evidence="10">
    <location>
        <begin position="1"/>
        <end position="34"/>
    </location>
</feature>
<proteinExistence type="inferred from homology"/>